<evidence type="ECO:0000313" key="1">
    <source>
        <dbReference type="EMBL" id="MBW4666316.1"/>
    </source>
</evidence>
<evidence type="ECO:0000313" key="2">
    <source>
        <dbReference type="Proteomes" id="UP000729701"/>
    </source>
</evidence>
<gene>
    <name evidence="1" type="ORF">KME60_02440</name>
</gene>
<comment type="caution">
    <text evidence="1">The sequence shown here is derived from an EMBL/GenBank/DDBJ whole genome shotgun (WGS) entry which is preliminary data.</text>
</comment>
<dbReference type="Proteomes" id="UP000729701">
    <property type="component" value="Unassembled WGS sequence"/>
</dbReference>
<accession>A0A951QJ50</accession>
<name>A0A951QJ50_9CYAN</name>
<dbReference type="AlphaFoldDB" id="A0A951QJ50"/>
<reference evidence="1" key="2">
    <citation type="journal article" date="2022" name="Microbiol. Resour. Announc.">
        <title>Metagenome Sequencing to Explore Phylogenomics of Terrestrial Cyanobacteria.</title>
        <authorList>
            <person name="Ward R.D."/>
            <person name="Stajich J.E."/>
            <person name="Johansen J.R."/>
            <person name="Huntemann M."/>
            <person name="Clum A."/>
            <person name="Foster B."/>
            <person name="Foster B."/>
            <person name="Roux S."/>
            <person name="Palaniappan K."/>
            <person name="Varghese N."/>
            <person name="Mukherjee S."/>
            <person name="Reddy T.B.K."/>
            <person name="Daum C."/>
            <person name="Copeland A."/>
            <person name="Chen I.A."/>
            <person name="Ivanova N.N."/>
            <person name="Kyrpides N.C."/>
            <person name="Shapiro N."/>
            <person name="Eloe-Fadrosh E.A."/>
            <person name="Pietrasiak N."/>
        </authorList>
    </citation>
    <scope>NUCLEOTIDE SEQUENCE</scope>
    <source>
        <strain evidence="1">GSE-NOS-MK-12-04C</strain>
    </source>
</reference>
<reference evidence="1" key="1">
    <citation type="submission" date="2021-05" db="EMBL/GenBank/DDBJ databases">
        <authorList>
            <person name="Pietrasiak N."/>
            <person name="Ward R."/>
            <person name="Stajich J.E."/>
            <person name="Kurbessoian T."/>
        </authorList>
    </citation>
    <scope>NUCLEOTIDE SEQUENCE</scope>
    <source>
        <strain evidence="1">GSE-NOS-MK-12-04C</strain>
    </source>
</reference>
<dbReference type="EMBL" id="JAHHGZ010000002">
    <property type="protein sequence ID" value="MBW4666316.1"/>
    <property type="molecule type" value="Genomic_DNA"/>
</dbReference>
<sequence>MFIVSMQIVDLDYLENVSEQEFILGSAGATVISDASATGTSAETFALVKTIARSFPYGGSIAFGRGFAVANDDNPTANVTVAGDGDIVIGQTQSKSFENTAFARGFVIAIDLPRL</sequence>
<organism evidence="1 2">
    <name type="scientific">Cyanomargarita calcarea GSE-NOS-MK-12-04C</name>
    <dbReference type="NCBI Taxonomy" id="2839659"/>
    <lineage>
        <taxon>Bacteria</taxon>
        <taxon>Bacillati</taxon>
        <taxon>Cyanobacteriota</taxon>
        <taxon>Cyanophyceae</taxon>
        <taxon>Nostocales</taxon>
        <taxon>Cyanomargaritaceae</taxon>
        <taxon>Cyanomargarita</taxon>
    </lineage>
</organism>
<proteinExistence type="predicted"/>
<protein>
    <submittedName>
        <fullName evidence="1">Uncharacterized protein</fullName>
    </submittedName>
</protein>